<dbReference type="SUPFAM" id="SSF52058">
    <property type="entry name" value="L domain-like"/>
    <property type="match status" value="1"/>
</dbReference>
<dbReference type="Proteomes" id="UP000222542">
    <property type="component" value="Unassembled WGS sequence"/>
</dbReference>
<keyword evidence="6" id="KW-0677">Repeat</keyword>
<keyword evidence="12" id="KW-1185">Reference proteome</keyword>
<comment type="similarity">
    <text evidence="2">Belongs to the RLP family.</text>
</comment>
<dbReference type="PRINTS" id="PR00019">
    <property type="entry name" value="LEURICHRPT"/>
</dbReference>
<dbReference type="Pfam" id="PF13855">
    <property type="entry name" value="LRR_8"/>
    <property type="match status" value="1"/>
</dbReference>
<keyword evidence="5" id="KW-0812">Transmembrane</keyword>
<evidence type="ECO:0000313" key="11">
    <source>
        <dbReference type="EMBL" id="PHT63870.1"/>
    </source>
</evidence>
<dbReference type="AlphaFoldDB" id="A0A2G2Y2E1"/>
<evidence type="ECO:0000256" key="8">
    <source>
        <dbReference type="ARBA" id="ARBA00023136"/>
    </source>
</evidence>
<dbReference type="EMBL" id="AYRZ02000022">
    <property type="protein sequence ID" value="PHT63870.1"/>
    <property type="molecule type" value="Genomic_DNA"/>
</dbReference>
<evidence type="ECO:0000256" key="7">
    <source>
        <dbReference type="ARBA" id="ARBA00022989"/>
    </source>
</evidence>
<keyword evidence="3" id="KW-1003">Cell membrane</keyword>
<keyword evidence="8" id="KW-0472">Membrane</keyword>
<protein>
    <submittedName>
        <fullName evidence="11">Uncharacterized protein</fullName>
    </submittedName>
</protein>
<dbReference type="STRING" id="4072.A0A2G2Y2E1"/>
<evidence type="ECO:0000256" key="9">
    <source>
        <dbReference type="ARBA" id="ARBA00023170"/>
    </source>
</evidence>
<dbReference type="InterPro" id="IPR032675">
    <property type="entry name" value="LRR_dom_sf"/>
</dbReference>
<evidence type="ECO:0000256" key="5">
    <source>
        <dbReference type="ARBA" id="ARBA00022692"/>
    </source>
</evidence>
<keyword evidence="10" id="KW-0325">Glycoprotein</keyword>
<organism evidence="11 12">
    <name type="scientific">Capsicum annuum</name>
    <name type="common">Capsicum pepper</name>
    <dbReference type="NCBI Taxonomy" id="4072"/>
    <lineage>
        <taxon>Eukaryota</taxon>
        <taxon>Viridiplantae</taxon>
        <taxon>Streptophyta</taxon>
        <taxon>Embryophyta</taxon>
        <taxon>Tracheophyta</taxon>
        <taxon>Spermatophyta</taxon>
        <taxon>Magnoliopsida</taxon>
        <taxon>eudicotyledons</taxon>
        <taxon>Gunneridae</taxon>
        <taxon>Pentapetalae</taxon>
        <taxon>asterids</taxon>
        <taxon>lamiids</taxon>
        <taxon>Solanales</taxon>
        <taxon>Solanaceae</taxon>
        <taxon>Solanoideae</taxon>
        <taxon>Capsiceae</taxon>
        <taxon>Capsicum</taxon>
    </lineage>
</organism>
<name>A0A2G2Y2E1_CAPAN</name>
<keyword evidence="9" id="KW-0675">Receptor</keyword>
<dbReference type="PANTHER" id="PTHR27004:SF198">
    <property type="entry name" value="LRR RECEPTOR-LIKE SERINE_THREONINE-PROTEIN KINASE FLS2"/>
    <property type="match status" value="1"/>
</dbReference>
<proteinExistence type="inferred from homology"/>
<dbReference type="GO" id="GO:0005886">
    <property type="term" value="C:plasma membrane"/>
    <property type="evidence" value="ECO:0007669"/>
    <property type="project" value="UniProtKB-SubCell"/>
</dbReference>
<dbReference type="PANTHER" id="PTHR27004">
    <property type="entry name" value="RECEPTOR-LIKE PROTEIN 12 ISOFORM X1"/>
    <property type="match status" value="1"/>
</dbReference>
<evidence type="ECO:0000256" key="6">
    <source>
        <dbReference type="ARBA" id="ARBA00022737"/>
    </source>
</evidence>
<evidence type="ECO:0000256" key="1">
    <source>
        <dbReference type="ARBA" id="ARBA00004251"/>
    </source>
</evidence>
<accession>A0A2G2Y2E1</accession>
<comment type="subcellular location">
    <subcellularLocation>
        <location evidence="1">Cell membrane</location>
        <topology evidence="1">Single-pass type I membrane protein</topology>
    </subcellularLocation>
</comment>
<sequence length="200" mass="22678">MSPGRLRAADSMTLVIKNQETKFNKILKIFTAIDLSRNKFEGEIPKLIGNLNSLPLLNLSHNHLTGHIPIEMRNMSTLEALDLSYNQLAGKIPEELASLTFLEDGEVLAETVPSLQAQEKNDDTTNYIIETAVEDFESTEMDQQANKVFALQKIMMSKKFLVEAGYNLEFLSIDKFSIKKLYLKMLRGISESSMIKKYLQ</sequence>
<dbReference type="Gramene" id="PHT63870">
    <property type="protein sequence ID" value="PHT63870"/>
    <property type="gene ID" value="T459_32290"/>
</dbReference>
<gene>
    <name evidence="11" type="ORF">T459_32290</name>
</gene>
<reference evidence="11 12" key="1">
    <citation type="journal article" date="2014" name="Nat. Genet.">
        <title>Genome sequence of the hot pepper provides insights into the evolution of pungency in Capsicum species.</title>
        <authorList>
            <person name="Kim S."/>
            <person name="Park M."/>
            <person name="Yeom S.I."/>
            <person name="Kim Y.M."/>
            <person name="Lee J.M."/>
            <person name="Lee H.A."/>
            <person name="Seo E."/>
            <person name="Choi J."/>
            <person name="Cheong K."/>
            <person name="Kim K.T."/>
            <person name="Jung K."/>
            <person name="Lee G.W."/>
            <person name="Oh S.K."/>
            <person name="Bae C."/>
            <person name="Kim S.B."/>
            <person name="Lee H.Y."/>
            <person name="Kim S.Y."/>
            <person name="Kim M.S."/>
            <person name="Kang B.C."/>
            <person name="Jo Y.D."/>
            <person name="Yang H.B."/>
            <person name="Jeong H.J."/>
            <person name="Kang W.H."/>
            <person name="Kwon J.K."/>
            <person name="Shin C."/>
            <person name="Lim J.Y."/>
            <person name="Park J.H."/>
            <person name="Huh J.H."/>
            <person name="Kim J.S."/>
            <person name="Kim B.D."/>
            <person name="Cohen O."/>
            <person name="Paran I."/>
            <person name="Suh M.C."/>
            <person name="Lee S.B."/>
            <person name="Kim Y.K."/>
            <person name="Shin Y."/>
            <person name="Noh S.J."/>
            <person name="Park J."/>
            <person name="Seo Y.S."/>
            <person name="Kwon S.Y."/>
            <person name="Kim H.A."/>
            <person name="Park J.M."/>
            <person name="Kim H.J."/>
            <person name="Choi S.B."/>
            <person name="Bosland P.W."/>
            <person name="Reeves G."/>
            <person name="Jo S.H."/>
            <person name="Lee B.W."/>
            <person name="Cho H.T."/>
            <person name="Choi H.S."/>
            <person name="Lee M.S."/>
            <person name="Yu Y."/>
            <person name="Do Choi Y."/>
            <person name="Park B.S."/>
            <person name="van Deynze A."/>
            <person name="Ashrafi H."/>
            <person name="Hill T."/>
            <person name="Kim W.T."/>
            <person name="Pai H.S."/>
            <person name="Ahn H.K."/>
            <person name="Yeam I."/>
            <person name="Giovannoni J.J."/>
            <person name="Rose J.K."/>
            <person name="Sorensen I."/>
            <person name="Lee S.J."/>
            <person name="Kim R.W."/>
            <person name="Choi I.Y."/>
            <person name="Choi B.S."/>
            <person name="Lim J.S."/>
            <person name="Lee Y.H."/>
            <person name="Choi D."/>
        </authorList>
    </citation>
    <scope>NUCLEOTIDE SEQUENCE [LARGE SCALE GENOMIC DNA]</scope>
    <source>
        <strain evidence="12">cv. CM334</strain>
    </source>
</reference>
<comment type="caution">
    <text evidence="11">The sequence shown here is derived from an EMBL/GenBank/DDBJ whole genome shotgun (WGS) entry which is preliminary data.</text>
</comment>
<dbReference type="InterPro" id="IPR001611">
    <property type="entry name" value="Leu-rich_rpt"/>
</dbReference>
<reference evidence="11 12" key="2">
    <citation type="journal article" date="2017" name="Genome Biol.">
        <title>New reference genome sequences of hot pepper reveal the massive evolution of plant disease-resistance genes by retroduplication.</title>
        <authorList>
            <person name="Kim S."/>
            <person name="Park J."/>
            <person name="Yeom S.I."/>
            <person name="Kim Y.M."/>
            <person name="Seo E."/>
            <person name="Kim K.T."/>
            <person name="Kim M.S."/>
            <person name="Lee J.M."/>
            <person name="Cheong K."/>
            <person name="Shin H.S."/>
            <person name="Kim S.B."/>
            <person name="Han K."/>
            <person name="Lee J."/>
            <person name="Park M."/>
            <person name="Lee H.A."/>
            <person name="Lee H.Y."/>
            <person name="Lee Y."/>
            <person name="Oh S."/>
            <person name="Lee J.H."/>
            <person name="Choi E."/>
            <person name="Choi E."/>
            <person name="Lee S.E."/>
            <person name="Jeon J."/>
            <person name="Kim H."/>
            <person name="Choi G."/>
            <person name="Song H."/>
            <person name="Lee J."/>
            <person name="Lee S.C."/>
            <person name="Kwon J.K."/>
            <person name="Lee H.Y."/>
            <person name="Koo N."/>
            <person name="Hong Y."/>
            <person name="Kim R.W."/>
            <person name="Kang W.H."/>
            <person name="Huh J.H."/>
            <person name="Kang B.C."/>
            <person name="Yang T.J."/>
            <person name="Lee Y.H."/>
            <person name="Bennetzen J.L."/>
            <person name="Choi D."/>
        </authorList>
    </citation>
    <scope>NUCLEOTIDE SEQUENCE [LARGE SCALE GENOMIC DNA]</scope>
    <source>
        <strain evidence="12">cv. CM334</strain>
    </source>
</reference>
<keyword evidence="4" id="KW-0433">Leucine-rich repeat</keyword>
<evidence type="ECO:0000256" key="10">
    <source>
        <dbReference type="ARBA" id="ARBA00023180"/>
    </source>
</evidence>
<evidence type="ECO:0000256" key="4">
    <source>
        <dbReference type="ARBA" id="ARBA00022614"/>
    </source>
</evidence>
<dbReference type="Gene3D" id="3.80.10.10">
    <property type="entry name" value="Ribonuclease Inhibitor"/>
    <property type="match status" value="1"/>
</dbReference>
<evidence type="ECO:0000256" key="3">
    <source>
        <dbReference type="ARBA" id="ARBA00022475"/>
    </source>
</evidence>
<dbReference type="FunFam" id="3.80.10.10:FF:000356">
    <property type="entry name" value="LRR receptor-like serine/threonine-protein kinase"/>
    <property type="match status" value="1"/>
</dbReference>
<evidence type="ECO:0000313" key="12">
    <source>
        <dbReference type="Proteomes" id="UP000222542"/>
    </source>
</evidence>
<keyword evidence="7" id="KW-1133">Transmembrane helix</keyword>
<evidence type="ECO:0000256" key="2">
    <source>
        <dbReference type="ARBA" id="ARBA00009592"/>
    </source>
</evidence>